<evidence type="ECO:0000256" key="4">
    <source>
        <dbReference type="ARBA" id="ARBA00023180"/>
    </source>
</evidence>
<gene>
    <name evidence="5" type="primary">RvY_04222-1</name>
    <name evidence="5" type="synonym">RvY_04222.1</name>
    <name evidence="5" type="ORF">RvY_04222</name>
</gene>
<dbReference type="GO" id="GO:0004601">
    <property type="term" value="F:peroxidase activity"/>
    <property type="evidence" value="ECO:0007669"/>
    <property type="project" value="UniProtKB-KW"/>
</dbReference>
<dbReference type="GO" id="GO:0020037">
    <property type="term" value="F:heme binding"/>
    <property type="evidence" value="ECO:0007669"/>
    <property type="project" value="InterPro"/>
</dbReference>
<sequence length="201" mass="22555">MAEDLVLSTQFNNQTILYEEGSVDAITAGLLEEATLAFDRHSTIEIQGRLFRGASPFGLDLIAIDIQRGRDHGLGTFNDVRHACGKERARHFADLEDSMTPENIAVLQGLYRHVDDIDFMVGGMMEVPLTKDAAVGPAFGCVISLEFRSKRISDRYWHENPTQFPLDLLNQMRRITMAEILCQTTGLRKVPLNAFRVPSDM</sequence>
<dbReference type="AlphaFoldDB" id="A0A1D1V067"/>
<keyword evidence="6" id="KW-1185">Reference proteome</keyword>
<keyword evidence="3" id="KW-0560">Oxidoreductase</keyword>
<organism evidence="5 6">
    <name type="scientific">Ramazzottius varieornatus</name>
    <name type="common">Water bear</name>
    <name type="synonym">Tardigrade</name>
    <dbReference type="NCBI Taxonomy" id="947166"/>
    <lineage>
        <taxon>Eukaryota</taxon>
        <taxon>Metazoa</taxon>
        <taxon>Ecdysozoa</taxon>
        <taxon>Tardigrada</taxon>
        <taxon>Eutardigrada</taxon>
        <taxon>Parachela</taxon>
        <taxon>Hypsibioidea</taxon>
        <taxon>Ramazzottiidae</taxon>
        <taxon>Ramazzottius</taxon>
    </lineage>
</organism>
<comment type="subcellular location">
    <subcellularLocation>
        <location evidence="1">Secreted</location>
    </subcellularLocation>
</comment>
<comment type="caution">
    <text evidence="5">The sequence shown here is derived from an EMBL/GenBank/DDBJ whole genome shotgun (WGS) entry which is preliminary data.</text>
</comment>
<protein>
    <recommendedName>
        <fullName evidence="7">Peroxidase</fullName>
    </recommendedName>
</protein>
<evidence type="ECO:0000313" key="6">
    <source>
        <dbReference type="Proteomes" id="UP000186922"/>
    </source>
</evidence>
<evidence type="ECO:0000313" key="5">
    <source>
        <dbReference type="EMBL" id="GAU92093.1"/>
    </source>
</evidence>
<dbReference type="Pfam" id="PF03098">
    <property type="entry name" value="An_peroxidase"/>
    <property type="match status" value="1"/>
</dbReference>
<evidence type="ECO:0008006" key="7">
    <source>
        <dbReference type="Google" id="ProtNLM"/>
    </source>
</evidence>
<dbReference type="OrthoDB" id="2204368at2759"/>
<proteinExistence type="predicted"/>
<dbReference type="InterPro" id="IPR037120">
    <property type="entry name" value="Haem_peroxidase_sf_animal"/>
</dbReference>
<evidence type="ECO:0000256" key="3">
    <source>
        <dbReference type="ARBA" id="ARBA00022559"/>
    </source>
</evidence>
<reference evidence="5 6" key="1">
    <citation type="journal article" date="2016" name="Nat. Commun.">
        <title>Extremotolerant tardigrade genome and improved radiotolerance of human cultured cells by tardigrade-unique protein.</title>
        <authorList>
            <person name="Hashimoto T."/>
            <person name="Horikawa D.D."/>
            <person name="Saito Y."/>
            <person name="Kuwahara H."/>
            <person name="Kozuka-Hata H."/>
            <person name="Shin-I T."/>
            <person name="Minakuchi Y."/>
            <person name="Ohishi K."/>
            <person name="Motoyama A."/>
            <person name="Aizu T."/>
            <person name="Enomoto A."/>
            <person name="Kondo K."/>
            <person name="Tanaka S."/>
            <person name="Hara Y."/>
            <person name="Koshikawa S."/>
            <person name="Sagara H."/>
            <person name="Miura T."/>
            <person name="Yokobori S."/>
            <person name="Miyagawa K."/>
            <person name="Suzuki Y."/>
            <person name="Kubo T."/>
            <person name="Oyama M."/>
            <person name="Kohara Y."/>
            <person name="Fujiyama A."/>
            <person name="Arakawa K."/>
            <person name="Katayama T."/>
            <person name="Toyoda A."/>
            <person name="Kunieda T."/>
        </authorList>
    </citation>
    <scope>NUCLEOTIDE SEQUENCE [LARGE SCALE GENOMIC DNA]</scope>
    <source>
        <strain evidence="5 6">YOKOZUNA-1</strain>
    </source>
</reference>
<accession>A0A1D1V067</accession>
<keyword evidence="2" id="KW-0964">Secreted</keyword>
<keyword evidence="4" id="KW-0325">Glycoprotein</keyword>
<keyword evidence="3" id="KW-0575">Peroxidase</keyword>
<dbReference type="STRING" id="947166.A0A1D1V067"/>
<dbReference type="PANTHER" id="PTHR11475:SF4">
    <property type="entry name" value="CHORION PEROXIDASE"/>
    <property type="match status" value="1"/>
</dbReference>
<evidence type="ECO:0000256" key="1">
    <source>
        <dbReference type="ARBA" id="ARBA00004613"/>
    </source>
</evidence>
<dbReference type="PANTHER" id="PTHR11475">
    <property type="entry name" value="OXIDASE/PEROXIDASE"/>
    <property type="match status" value="1"/>
</dbReference>
<evidence type="ECO:0000256" key="2">
    <source>
        <dbReference type="ARBA" id="ARBA00022525"/>
    </source>
</evidence>
<dbReference type="PROSITE" id="PS50292">
    <property type="entry name" value="PEROXIDASE_3"/>
    <property type="match status" value="1"/>
</dbReference>
<dbReference type="SUPFAM" id="SSF48113">
    <property type="entry name" value="Heme-dependent peroxidases"/>
    <property type="match status" value="1"/>
</dbReference>
<dbReference type="GO" id="GO:0006979">
    <property type="term" value="P:response to oxidative stress"/>
    <property type="evidence" value="ECO:0007669"/>
    <property type="project" value="InterPro"/>
</dbReference>
<dbReference type="EMBL" id="BDGG01000002">
    <property type="protein sequence ID" value="GAU92093.1"/>
    <property type="molecule type" value="Genomic_DNA"/>
</dbReference>
<dbReference type="Proteomes" id="UP000186922">
    <property type="component" value="Unassembled WGS sequence"/>
</dbReference>
<dbReference type="InterPro" id="IPR010255">
    <property type="entry name" value="Haem_peroxidase_sf"/>
</dbReference>
<dbReference type="Gene3D" id="1.10.640.10">
    <property type="entry name" value="Haem peroxidase domain superfamily, animal type"/>
    <property type="match status" value="1"/>
</dbReference>
<dbReference type="InterPro" id="IPR019791">
    <property type="entry name" value="Haem_peroxidase_animal"/>
</dbReference>
<dbReference type="GO" id="GO:0005576">
    <property type="term" value="C:extracellular region"/>
    <property type="evidence" value="ECO:0007669"/>
    <property type="project" value="UniProtKB-SubCell"/>
</dbReference>
<name>A0A1D1V067_RAMVA</name>